<evidence type="ECO:0000313" key="8">
    <source>
        <dbReference type="Proteomes" id="UP000490386"/>
    </source>
</evidence>
<organism evidence="7 8">
    <name type="scientific">Pseudoclavibacter terrae</name>
    <dbReference type="NCBI Taxonomy" id="1530195"/>
    <lineage>
        <taxon>Bacteria</taxon>
        <taxon>Bacillati</taxon>
        <taxon>Actinomycetota</taxon>
        <taxon>Actinomycetes</taxon>
        <taxon>Micrococcales</taxon>
        <taxon>Microbacteriaceae</taxon>
        <taxon>Pseudoclavibacter</taxon>
    </lineage>
</organism>
<accession>A0A7J5B2Q1</accession>
<dbReference type="GO" id="GO:0046872">
    <property type="term" value="F:metal ion binding"/>
    <property type="evidence" value="ECO:0007669"/>
    <property type="project" value="UniProtKB-KW"/>
</dbReference>
<keyword evidence="5" id="KW-0460">Magnesium</keyword>
<dbReference type="GO" id="GO:0004659">
    <property type="term" value="F:prenyltransferase activity"/>
    <property type="evidence" value="ECO:0007669"/>
    <property type="project" value="InterPro"/>
</dbReference>
<dbReference type="CDD" id="cd00685">
    <property type="entry name" value="Trans_IPPS_HT"/>
    <property type="match status" value="1"/>
</dbReference>
<evidence type="ECO:0000313" key="7">
    <source>
        <dbReference type="EMBL" id="KAB1638306.1"/>
    </source>
</evidence>
<comment type="similarity">
    <text evidence="2 6">Belongs to the FPP/GGPP synthase family.</text>
</comment>
<comment type="caution">
    <text evidence="7">The sequence shown here is derived from an EMBL/GenBank/DDBJ whole genome shotgun (WGS) entry which is preliminary data.</text>
</comment>
<dbReference type="InterPro" id="IPR008949">
    <property type="entry name" value="Isoprenoid_synthase_dom_sf"/>
</dbReference>
<comment type="cofactor">
    <cofactor evidence="1">
        <name>Mg(2+)</name>
        <dbReference type="ChEBI" id="CHEBI:18420"/>
    </cofactor>
</comment>
<evidence type="ECO:0000256" key="6">
    <source>
        <dbReference type="RuleBase" id="RU004466"/>
    </source>
</evidence>
<dbReference type="EMBL" id="WBJX01000002">
    <property type="protein sequence ID" value="KAB1638306.1"/>
    <property type="molecule type" value="Genomic_DNA"/>
</dbReference>
<reference evidence="7 8" key="1">
    <citation type="submission" date="2019-09" db="EMBL/GenBank/DDBJ databases">
        <title>Phylogeny of genus Pseudoclavibacter and closely related genus.</title>
        <authorList>
            <person name="Li Y."/>
        </authorList>
    </citation>
    <scope>NUCLEOTIDE SEQUENCE [LARGE SCALE GENOMIC DNA]</scope>
    <source>
        <strain evidence="7 8">THG-MD12</strain>
    </source>
</reference>
<evidence type="ECO:0000256" key="5">
    <source>
        <dbReference type="ARBA" id="ARBA00022842"/>
    </source>
</evidence>
<dbReference type="InterPro" id="IPR000092">
    <property type="entry name" value="Polyprenyl_synt"/>
</dbReference>
<evidence type="ECO:0000256" key="2">
    <source>
        <dbReference type="ARBA" id="ARBA00006706"/>
    </source>
</evidence>
<dbReference type="GO" id="GO:0008299">
    <property type="term" value="P:isoprenoid biosynthetic process"/>
    <property type="evidence" value="ECO:0007669"/>
    <property type="project" value="InterPro"/>
</dbReference>
<keyword evidence="8" id="KW-1185">Reference proteome</keyword>
<dbReference type="PROSITE" id="PS00723">
    <property type="entry name" value="POLYPRENYL_SYNTHASE_1"/>
    <property type="match status" value="1"/>
</dbReference>
<dbReference type="RefSeq" id="WP_151423388.1">
    <property type="nucleotide sequence ID" value="NZ_CANKVH010000001.1"/>
</dbReference>
<dbReference type="InterPro" id="IPR033749">
    <property type="entry name" value="Polyprenyl_synt_CS"/>
</dbReference>
<name>A0A7J5B2Q1_9MICO</name>
<proteinExistence type="inferred from homology"/>
<keyword evidence="4" id="KW-0479">Metal-binding</keyword>
<protein>
    <submittedName>
        <fullName evidence="7">Polyprenyl synthetase family protein</fullName>
    </submittedName>
</protein>
<dbReference type="PROSITE" id="PS00444">
    <property type="entry name" value="POLYPRENYL_SYNTHASE_2"/>
    <property type="match status" value="1"/>
</dbReference>
<dbReference type="PANTHER" id="PTHR12001">
    <property type="entry name" value="GERANYLGERANYL PYROPHOSPHATE SYNTHASE"/>
    <property type="match status" value="1"/>
</dbReference>
<dbReference type="AlphaFoldDB" id="A0A7J5B2Q1"/>
<dbReference type="SUPFAM" id="SSF48576">
    <property type="entry name" value="Terpenoid synthases"/>
    <property type="match status" value="1"/>
</dbReference>
<evidence type="ECO:0000256" key="4">
    <source>
        <dbReference type="ARBA" id="ARBA00022723"/>
    </source>
</evidence>
<keyword evidence="3 6" id="KW-0808">Transferase</keyword>
<dbReference type="OrthoDB" id="4497239at2"/>
<evidence type="ECO:0000256" key="1">
    <source>
        <dbReference type="ARBA" id="ARBA00001946"/>
    </source>
</evidence>
<gene>
    <name evidence="7" type="ORF">F8O03_07875</name>
</gene>
<dbReference type="Pfam" id="PF00348">
    <property type="entry name" value="polyprenyl_synt"/>
    <property type="match status" value="1"/>
</dbReference>
<dbReference type="Gene3D" id="1.10.600.10">
    <property type="entry name" value="Farnesyl Diphosphate Synthase"/>
    <property type="match status" value="1"/>
</dbReference>
<dbReference type="Proteomes" id="UP000490386">
    <property type="component" value="Unassembled WGS sequence"/>
</dbReference>
<sequence length="360" mass="38506">MSESSSLSSKVQRRLDATIDENLRVLGPIGVDVPAFLEQAATFTTGGKRLRASFCAAGFGSATGTSEHTEAVVRAAASIEFFHAAALVHDDIIDRSDTRRGAPSTHRAFARHHRASAWAGDETHFGLSAAILLGDLLLVWSDQLFVEACALVSPENAVRARAEFSRMRSEVTVGQYLDLVEEVAWPVVPIDARSSRAKTIAISKSARYSVEEPLVLGALLGGASDSHVEQIRSFGLPLGLAFQLRDDVLGVFGDEAVTGKPSGDDLREGKRTLMIAAAQELAAPADSARLDELLGDPDLSDADIAWMQSLIAESGGLQRTEDVISTSLREALAGLAALELDTESRQLLEDLAERTAHRAH</sequence>
<dbReference type="SFLD" id="SFLDS00005">
    <property type="entry name" value="Isoprenoid_Synthase_Type_I"/>
    <property type="match status" value="1"/>
</dbReference>
<dbReference type="SFLD" id="SFLDG01017">
    <property type="entry name" value="Polyprenyl_Transferase_Like"/>
    <property type="match status" value="1"/>
</dbReference>
<dbReference type="PANTHER" id="PTHR12001:SF85">
    <property type="entry name" value="SHORT CHAIN ISOPRENYL DIPHOSPHATE SYNTHASE"/>
    <property type="match status" value="1"/>
</dbReference>
<evidence type="ECO:0000256" key="3">
    <source>
        <dbReference type="ARBA" id="ARBA00022679"/>
    </source>
</evidence>